<proteinExistence type="predicted"/>
<reference evidence="3 4" key="1">
    <citation type="submission" date="2013-02" db="EMBL/GenBank/DDBJ databases">
        <title>The Genome Sequence of Acinetobacter sp. ANC 3862.</title>
        <authorList>
            <consortium name="The Broad Institute Genome Sequencing Platform"/>
            <consortium name="The Broad Institute Genome Sequencing Center for Infectious Disease"/>
            <person name="Cerqueira G."/>
            <person name="Feldgarden M."/>
            <person name="Courvalin P."/>
            <person name="Perichon B."/>
            <person name="Grillot-Courvalin C."/>
            <person name="Clermont D."/>
            <person name="Rocha E."/>
            <person name="Yoon E.-J."/>
            <person name="Nemec A."/>
            <person name="Walker B."/>
            <person name="Young S.K."/>
            <person name="Zeng Q."/>
            <person name="Gargeya S."/>
            <person name="Fitzgerald M."/>
            <person name="Haas B."/>
            <person name="Abouelleil A."/>
            <person name="Alvarado L."/>
            <person name="Arachchi H.M."/>
            <person name="Berlin A.M."/>
            <person name="Chapman S.B."/>
            <person name="Dewar J."/>
            <person name="Goldberg J."/>
            <person name="Griggs A."/>
            <person name="Gujja S."/>
            <person name="Hansen M."/>
            <person name="Howarth C."/>
            <person name="Imamovic A."/>
            <person name="Larimer J."/>
            <person name="McCowan C."/>
            <person name="Murphy C."/>
            <person name="Neiman D."/>
            <person name="Pearson M."/>
            <person name="Priest M."/>
            <person name="Roberts A."/>
            <person name="Saif S."/>
            <person name="Shea T."/>
            <person name="Sisk P."/>
            <person name="Sykes S."/>
            <person name="Wortman J."/>
            <person name="Nusbaum C."/>
            <person name="Birren B."/>
        </authorList>
    </citation>
    <scope>NUCLEOTIDE SEQUENCE [LARGE SCALE GENOMIC DNA]</scope>
    <source>
        <strain evidence="3 4">ANC 3862</strain>
    </source>
</reference>
<name>N9N452_9GAMM</name>
<keyword evidence="2" id="KW-0812">Transmembrane</keyword>
<evidence type="ECO:0000313" key="4">
    <source>
        <dbReference type="Proteomes" id="UP000013248"/>
    </source>
</evidence>
<dbReference type="EMBL" id="APRP01000022">
    <property type="protein sequence ID" value="ENX00371.1"/>
    <property type="molecule type" value="Genomic_DNA"/>
</dbReference>
<protein>
    <submittedName>
        <fullName evidence="3">Uncharacterized protein</fullName>
    </submittedName>
</protein>
<evidence type="ECO:0000256" key="1">
    <source>
        <dbReference type="SAM" id="Coils"/>
    </source>
</evidence>
<dbReference type="STRING" id="1217705.F900_02041"/>
<evidence type="ECO:0000313" key="3">
    <source>
        <dbReference type="EMBL" id="ENX00371.1"/>
    </source>
</evidence>
<gene>
    <name evidence="3" type="ORF">F900_02041</name>
</gene>
<dbReference type="Proteomes" id="UP000013248">
    <property type="component" value="Unassembled WGS sequence"/>
</dbReference>
<keyword evidence="1" id="KW-0175">Coiled coil</keyword>
<keyword evidence="2" id="KW-1133">Transmembrane helix</keyword>
<sequence length="197" mass="22928">MSYDTSLTRKFRDMAETIGCYLEKMSHDEERIERIDNNDWSIQYIGVLYKFIIGIIYFFIAIFVCAIIDKSWWVNIIGAFIALAFVEALIVAPIIKGKAKKRIEVYQNKINQLKQELDDLIEDRLLPEIYPLGMVTAKNIIDKTSARYLPIKCVEDFMDQEVKRGNFTKIKLKNDILYKGTLPQSMDNIETVILEVD</sequence>
<dbReference type="AlphaFoldDB" id="N9N452"/>
<dbReference type="HOGENOM" id="CLU_1381548_0_0_6"/>
<keyword evidence="2" id="KW-0472">Membrane</keyword>
<feature type="transmembrane region" description="Helical" evidence="2">
    <location>
        <begin position="47"/>
        <end position="68"/>
    </location>
</feature>
<dbReference type="PATRIC" id="fig|1217705.3.peg.1984"/>
<feature type="transmembrane region" description="Helical" evidence="2">
    <location>
        <begin position="74"/>
        <end position="95"/>
    </location>
</feature>
<comment type="caution">
    <text evidence="3">The sequence shown here is derived from an EMBL/GenBank/DDBJ whole genome shotgun (WGS) entry which is preliminary data.</text>
</comment>
<dbReference type="RefSeq" id="WP_005217220.1">
    <property type="nucleotide sequence ID" value="NZ_KB850089.1"/>
</dbReference>
<organism evidence="3 4">
    <name type="scientific">Acinetobacter modestus</name>
    <dbReference type="NCBI Taxonomy" id="1776740"/>
    <lineage>
        <taxon>Bacteria</taxon>
        <taxon>Pseudomonadati</taxon>
        <taxon>Pseudomonadota</taxon>
        <taxon>Gammaproteobacteria</taxon>
        <taxon>Moraxellales</taxon>
        <taxon>Moraxellaceae</taxon>
        <taxon>Acinetobacter</taxon>
    </lineage>
</organism>
<feature type="coiled-coil region" evidence="1">
    <location>
        <begin position="96"/>
        <end position="123"/>
    </location>
</feature>
<accession>N9N452</accession>
<evidence type="ECO:0000256" key="2">
    <source>
        <dbReference type="SAM" id="Phobius"/>
    </source>
</evidence>